<feature type="coiled-coil region" evidence="1">
    <location>
        <begin position="60"/>
        <end position="87"/>
    </location>
</feature>
<dbReference type="Proteomes" id="UP000069705">
    <property type="component" value="Unassembled WGS sequence"/>
</dbReference>
<reference evidence="3 4" key="1">
    <citation type="journal article" date="2016" name="Genome Announc.">
        <title>Draft Genome Sequences of Five Rapidly Growing Mycobacterium Species, M. thermoresistibile, M. fortuitum subsp. acetamidolyticum, M. canariasense, M. brisbanense, and M. novocastrense.</title>
        <authorList>
            <person name="Katahira K."/>
            <person name="Ogura Y."/>
            <person name="Gotoh Y."/>
            <person name="Hayashi T."/>
        </authorList>
    </citation>
    <scope>NUCLEOTIDE SEQUENCE [LARGE SCALE GENOMIC DNA]</scope>
    <source>
        <strain evidence="3 4">JCM6368</strain>
    </source>
</reference>
<keyword evidence="1" id="KW-0175">Coiled coil</keyword>
<dbReference type="Gene3D" id="1.20.5.1230">
    <property type="entry name" value="Apolipoprotein A-I"/>
    <property type="match status" value="1"/>
</dbReference>
<gene>
    <name evidence="3" type="ORF">RMCFA_6243</name>
</gene>
<dbReference type="AlphaFoldDB" id="A0A100WX52"/>
<evidence type="ECO:0000256" key="2">
    <source>
        <dbReference type="SAM" id="MobiDB-lite"/>
    </source>
</evidence>
<sequence length="233" mass="24791">MTPHLLPDNHSHEKPICVKGIHMTEKTQPTIEDLKAPLLAAVGAADLALATVNEIVASLRERAEGARTDAEARVEEGRARLTKLQEDLPAQFDELRDKFTSEELRKAAEGYADQATATYNKLVERGEAALERLRNQPAIEEAASRVEGYTDQAVELTQEALGTVATQTRAVGERAAKLVGVELPKKAEKAEAPAPAPAKKAPAKKATPAAAAKKAAPAAKKTAAAPAKKVTQK</sequence>
<proteinExistence type="predicted"/>
<protein>
    <submittedName>
        <fullName evidence="3">Iron-regulated heparin binding hemagglutinin hbhA</fullName>
    </submittedName>
</protein>
<name>A0A100WX52_MYCFO</name>
<feature type="compositionally biased region" description="Low complexity" evidence="2">
    <location>
        <begin position="197"/>
        <end position="233"/>
    </location>
</feature>
<dbReference type="EMBL" id="BCSZ01000066">
    <property type="protein sequence ID" value="GAT06132.1"/>
    <property type="molecule type" value="Genomic_DNA"/>
</dbReference>
<evidence type="ECO:0000256" key="1">
    <source>
        <dbReference type="SAM" id="Coils"/>
    </source>
</evidence>
<reference evidence="4" key="2">
    <citation type="submission" date="2016-02" db="EMBL/GenBank/DDBJ databases">
        <title>Draft genome sequence of five rapidly growing Mycobacterium species.</title>
        <authorList>
            <person name="Katahira K."/>
            <person name="Gotou Y."/>
            <person name="Iida K."/>
            <person name="Ogura Y."/>
            <person name="Hayashi T."/>
        </authorList>
    </citation>
    <scope>NUCLEOTIDE SEQUENCE [LARGE SCALE GENOMIC DNA]</scope>
    <source>
        <strain evidence="4">JCM6368</strain>
    </source>
</reference>
<feature type="region of interest" description="Disordered" evidence="2">
    <location>
        <begin position="186"/>
        <end position="233"/>
    </location>
</feature>
<evidence type="ECO:0000313" key="4">
    <source>
        <dbReference type="Proteomes" id="UP000069705"/>
    </source>
</evidence>
<accession>A0A100WX52</accession>
<comment type="caution">
    <text evidence="3">The sequence shown here is derived from an EMBL/GenBank/DDBJ whole genome shotgun (WGS) entry which is preliminary data.</text>
</comment>
<organism evidence="3 4">
    <name type="scientific">Mycolicibacterium fortuitum subsp. acetamidolyticum</name>
    <dbReference type="NCBI Taxonomy" id="144550"/>
    <lineage>
        <taxon>Bacteria</taxon>
        <taxon>Bacillati</taxon>
        <taxon>Actinomycetota</taxon>
        <taxon>Actinomycetes</taxon>
        <taxon>Mycobacteriales</taxon>
        <taxon>Mycobacteriaceae</taxon>
        <taxon>Mycolicibacterium</taxon>
    </lineage>
</organism>
<evidence type="ECO:0000313" key="3">
    <source>
        <dbReference type="EMBL" id="GAT06132.1"/>
    </source>
</evidence>